<feature type="domain" description="Phospholipid/glycerol acyltransferase" evidence="1">
    <location>
        <begin position="79"/>
        <end position="198"/>
    </location>
</feature>
<accession>A0ABU9EBJ0</accession>
<proteinExistence type="predicted"/>
<keyword evidence="2" id="KW-0808">Transferase</keyword>
<dbReference type="GO" id="GO:0016746">
    <property type="term" value="F:acyltransferase activity"/>
    <property type="evidence" value="ECO:0007669"/>
    <property type="project" value="UniProtKB-KW"/>
</dbReference>
<organism evidence="2 3">
    <name type="scientific">Gaopeijia maritima</name>
    <dbReference type="NCBI Taxonomy" id="3119007"/>
    <lineage>
        <taxon>Bacteria</taxon>
        <taxon>Pseudomonadati</taxon>
        <taxon>Gemmatimonadota</taxon>
        <taxon>Longimicrobiia</taxon>
        <taxon>Gaopeijiales</taxon>
        <taxon>Gaopeijiaceae</taxon>
        <taxon>Gaopeijia</taxon>
    </lineage>
</organism>
<dbReference type="Proteomes" id="UP001484239">
    <property type="component" value="Unassembled WGS sequence"/>
</dbReference>
<evidence type="ECO:0000259" key="1">
    <source>
        <dbReference type="SMART" id="SM00563"/>
    </source>
</evidence>
<dbReference type="EMBL" id="JBBHLI010000005">
    <property type="protein sequence ID" value="MEK9501325.1"/>
    <property type="molecule type" value="Genomic_DNA"/>
</dbReference>
<reference evidence="2 3" key="1">
    <citation type="submission" date="2024-02" db="EMBL/GenBank/DDBJ databases">
        <title>A novel Gemmatimonadota bacterium.</title>
        <authorList>
            <person name="Du Z.-J."/>
            <person name="Ye Y.-Q."/>
        </authorList>
    </citation>
    <scope>NUCLEOTIDE SEQUENCE [LARGE SCALE GENOMIC DNA]</scope>
    <source>
        <strain evidence="2 3">DH-20</strain>
    </source>
</reference>
<sequence>MKAILGCLALGTVCVGMLLSDLAQRLVIGPWLWLRPAGRERVLGRWLDFLAWLTTRPLEIIGGASLPRPPRVVPCEPGVLIVLNHQSLLDIPLGSKVLQSGYYSLVTRRRYARFIPLISHLTRLFRNPVVDPVANPGDSRRMLKALRSAARDSPVPLMIYPEGTRTKDGEIGPFRRTGLELILRARPFRVYAFVVDGLWQYRTFHDLIGKMNGIDARMEYVGCFEWTDPKADPGPFATELRDRMVETLAGMRDHQSVGA</sequence>
<keyword evidence="2" id="KW-0012">Acyltransferase</keyword>
<dbReference type="CDD" id="cd07989">
    <property type="entry name" value="LPLAT_AGPAT-like"/>
    <property type="match status" value="1"/>
</dbReference>
<dbReference type="SUPFAM" id="SSF69593">
    <property type="entry name" value="Glycerol-3-phosphate (1)-acyltransferase"/>
    <property type="match status" value="1"/>
</dbReference>
<keyword evidence="3" id="KW-1185">Reference proteome</keyword>
<protein>
    <submittedName>
        <fullName evidence="2">Lysophospholipid acyltransferase family protein</fullName>
    </submittedName>
</protein>
<dbReference type="InterPro" id="IPR002123">
    <property type="entry name" value="Plipid/glycerol_acylTrfase"/>
</dbReference>
<gene>
    <name evidence="2" type="ORF">WI372_10095</name>
</gene>
<dbReference type="SMART" id="SM00563">
    <property type="entry name" value="PlsC"/>
    <property type="match status" value="1"/>
</dbReference>
<evidence type="ECO:0000313" key="3">
    <source>
        <dbReference type="Proteomes" id="UP001484239"/>
    </source>
</evidence>
<evidence type="ECO:0000313" key="2">
    <source>
        <dbReference type="EMBL" id="MEK9501325.1"/>
    </source>
</evidence>
<dbReference type="Pfam" id="PF01553">
    <property type="entry name" value="Acyltransferase"/>
    <property type="match status" value="1"/>
</dbReference>
<name>A0ABU9EBJ0_9BACT</name>
<dbReference type="RefSeq" id="WP_405286819.1">
    <property type="nucleotide sequence ID" value="NZ_JBBHLI010000005.1"/>
</dbReference>
<comment type="caution">
    <text evidence="2">The sequence shown here is derived from an EMBL/GenBank/DDBJ whole genome shotgun (WGS) entry which is preliminary data.</text>
</comment>